<dbReference type="Gene3D" id="3.30.360.10">
    <property type="entry name" value="Dihydrodipicolinate Reductase, domain 2"/>
    <property type="match status" value="1"/>
</dbReference>
<dbReference type="SUPFAM" id="SSF51735">
    <property type="entry name" value="NAD(P)-binding Rossmann-fold domains"/>
    <property type="match status" value="1"/>
</dbReference>
<evidence type="ECO:0000313" key="4">
    <source>
        <dbReference type="EMBL" id="MCX5568600.1"/>
    </source>
</evidence>
<gene>
    <name evidence="4" type="ORF">OSH07_05300</name>
</gene>
<evidence type="ECO:0000259" key="3">
    <source>
        <dbReference type="Pfam" id="PF22725"/>
    </source>
</evidence>
<dbReference type="GO" id="GO:0000166">
    <property type="term" value="F:nucleotide binding"/>
    <property type="evidence" value="ECO:0007669"/>
    <property type="project" value="InterPro"/>
</dbReference>
<evidence type="ECO:0000313" key="5">
    <source>
        <dbReference type="Proteomes" id="UP001144805"/>
    </source>
</evidence>
<dbReference type="AlphaFoldDB" id="A0A9X3E8B7"/>
<comment type="caution">
    <text evidence="4">The sequence shown here is derived from an EMBL/GenBank/DDBJ whole genome shotgun (WGS) entry which is preliminary data.</text>
</comment>
<dbReference type="PANTHER" id="PTHR43818:SF11">
    <property type="entry name" value="BCDNA.GH03377"/>
    <property type="match status" value="1"/>
</dbReference>
<dbReference type="Pfam" id="PF01408">
    <property type="entry name" value="GFO_IDH_MocA"/>
    <property type="match status" value="1"/>
</dbReference>
<dbReference type="Pfam" id="PF22725">
    <property type="entry name" value="GFO_IDH_MocA_C3"/>
    <property type="match status" value="1"/>
</dbReference>
<accession>A0A9X3E8B7</accession>
<dbReference type="InterPro" id="IPR050463">
    <property type="entry name" value="Gfo/Idh/MocA_oxidrdct_glycsds"/>
</dbReference>
<dbReference type="Gene3D" id="3.40.50.720">
    <property type="entry name" value="NAD(P)-binding Rossmann-like Domain"/>
    <property type="match status" value="1"/>
</dbReference>
<evidence type="ECO:0000256" key="1">
    <source>
        <dbReference type="ARBA" id="ARBA00023002"/>
    </source>
</evidence>
<evidence type="ECO:0000259" key="2">
    <source>
        <dbReference type="Pfam" id="PF01408"/>
    </source>
</evidence>
<dbReference type="GO" id="GO:0016491">
    <property type="term" value="F:oxidoreductase activity"/>
    <property type="evidence" value="ECO:0007669"/>
    <property type="project" value="UniProtKB-KW"/>
</dbReference>
<dbReference type="InterPro" id="IPR036291">
    <property type="entry name" value="NAD(P)-bd_dom_sf"/>
</dbReference>
<proteinExistence type="predicted"/>
<name>A0A9X3E8B7_9HYPH</name>
<feature type="domain" description="GFO/IDH/MocA-like oxidoreductase" evidence="3">
    <location>
        <begin position="194"/>
        <end position="269"/>
    </location>
</feature>
<feature type="domain" description="Gfo/Idh/MocA-like oxidoreductase N-terminal" evidence="2">
    <location>
        <begin position="9"/>
        <end position="129"/>
    </location>
</feature>
<protein>
    <submittedName>
        <fullName evidence="4">Gfo/Idh/MocA family oxidoreductase</fullName>
    </submittedName>
</protein>
<dbReference type="InterPro" id="IPR055170">
    <property type="entry name" value="GFO_IDH_MocA-like_dom"/>
</dbReference>
<organism evidence="4 5">
    <name type="scientific">Kaistia nematophila</name>
    <dbReference type="NCBI Taxonomy" id="2994654"/>
    <lineage>
        <taxon>Bacteria</taxon>
        <taxon>Pseudomonadati</taxon>
        <taxon>Pseudomonadota</taxon>
        <taxon>Alphaproteobacteria</taxon>
        <taxon>Hyphomicrobiales</taxon>
        <taxon>Kaistiaceae</taxon>
        <taxon>Kaistia</taxon>
    </lineage>
</organism>
<dbReference type="SUPFAM" id="SSF55347">
    <property type="entry name" value="Glyceraldehyde-3-phosphate dehydrogenase-like, C-terminal domain"/>
    <property type="match status" value="1"/>
</dbReference>
<sequence length="358" mass="39556">MLKKEARRLRVGVLGCGPIAQFAHLESSVKARNADLYAICDAAPDLLARMAATYEPFKAYADYDAMLADPEVEAVVVAISDSFHVPMAIRALEAGKHVLCEKPLGVNVEEVEAMKKVVDRTGLTLQVGHMKRFDPGLEAAEAFIKTEMGQQLSLKAWYCDSTHRYTMTDAVQPLPITSKLAKKPSENPKADLRRYFMLAHGSHLVDTARFLCGEITEVRARLLERFGAYSWFVETGFANGVLGHLDLTVAVRMDWFEGFQLYGENGSIVAKTYNPWYFKSSDVEIFSEKDATYHRPLGADGHFFRRQLEGFADTILNGVPQRGANIDDGLASVRAMAAIAESARTGRAVRVADMQGAV</sequence>
<dbReference type="PANTHER" id="PTHR43818">
    <property type="entry name" value="BCDNA.GH03377"/>
    <property type="match status" value="1"/>
</dbReference>
<keyword evidence="5" id="KW-1185">Reference proteome</keyword>
<dbReference type="RefSeq" id="WP_266337573.1">
    <property type="nucleotide sequence ID" value="NZ_JAPKNK010000002.1"/>
</dbReference>
<dbReference type="Proteomes" id="UP001144805">
    <property type="component" value="Unassembled WGS sequence"/>
</dbReference>
<reference evidence="4" key="1">
    <citation type="submission" date="2022-11" db="EMBL/GenBank/DDBJ databases">
        <title>Biodiversity and phylogenetic relationships of bacteria.</title>
        <authorList>
            <person name="Machado R.A.R."/>
            <person name="Bhat A."/>
            <person name="Loulou A."/>
            <person name="Kallel S."/>
        </authorList>
    </citation>
    <scope>NUCLEOTIDE SEQUENCE</scope>
    <source>
        <strain evidence="4">K-TC2</strain>
    </source>
</reference>
<dbReference type="EMBL" id="JAPKNK010000002">
    <property type="protein sequence ID" value="MCX5568600.1"/>
    <property type="molecule type" value="Genomic_DNA"/>
</dbReference>
<keyword evidence="1" id="KW-0560">Oxidoreductase</keyword>
<dbReference type="InterPro" id="IPR000683">
    <property type="entry name" value="Gfo/Idh/MocA-like_OxRdtase_N"/>
</dbReference>